<dbReference type="PANTHER" id="PTHR36968:SF13">
    <property type="entry name" value="HOMEOBOX-DDT DOMAIN PROTEIN RLT1"/>
    <property type="match status" value="1"/>
</dbReference>
<evidence type="ECO:0000256" key="15">
    <source>
        <dbReference type="RuleBase" id="RU000682"/>
    </source>
</evidence>
<dbReference type="InterPro" id="IPR001356">
    <property type="entry name" value="HD"/>
</dbReference>
<evidence type="ECO:0000256" key="4">
    <source>
        <dbReference type="ARBA" id="ARBA00006047"/>
    </source>
</evidence>
<feature type="domain" description="Homeobox" evidence="17">
    <location>
        <begin position="20"/>
        <end position="80"/>
    </location>
</feature>
<feature type="region of interest" description="Disordered" evidence="16">
    <location>
        <begin position="1"/>
        <end position="31"/>
    </location>
</feature>
<dbReference type="Gene3D" id="1.10.10.60">
    <property type="entry name" value="Homeodomain-like"/>
    <property type="match status" value="1"/>
</dbReference>
<feature type="region of interest" description="Disordered" evidence="16">
    <location>
        <begin position="81"/>
        <end position="145"/>
    </location>
</feature>
<evidence type="ECO:0000259" key="18">
    <source>
        <dbReference type="PROSITE" id="PS50827"/>
    </source>
</evidence>
<dbReference type="EC" id="2.4.1.1" evidence="5"/>
<evidence type="ECO:0000259" key="17">
    <source>
        <dbReference type="PROSITE" id="PS50071"/>
    </source>
</evidence>
<feature type="compositionally biased region" description="Acidic residues" evidence="16">
    <location>
        <begin position="781"/>
        <end position="799"/>
    </location>
</feature>
<keyword evidence="14 15" id="KW-0238">DNA-binding</keyword>
<keyword evidence="11 14" id="KW-0539">Nucleus</keyword>
<dbReference type="CDD" id="cd00086">
    <property type="entry name" value="homeodomain"/>
    <property type="match status" value="1"/>
</dbReference>
<feature type="compositionally biased region" description="Basic and acidic residues" evidence="16">
    <location>
        <begin position="300"/>
        <end position="387"/>
    </location>
</feature>
<dbReference type="PROSITE" id="PS50827">
    <property type="entry name" value="DDT"/>
    <property type="match status" value="1"/>
</dbReference>
<comment type="cofactor">
    <cofactor evidence="2">
        <name>pyridoxal 5'-phosphate</name>
        <dbReference type="ChEBI" id="CHEBI:597326"/>
    </cofactor>
</comment>
<keyword evidence="9" id="KW-0663">Pyridoxal phosphate</keyword>
<gene>
    <name evidence="20" type="ORF">Fot_38738</name>
</gene>
<dbReference type="InterPro" id="IPR028942">
    <property type="entry name" value="WHIM1_dom"/>
</dbReference>
<dbReference type="PANTHER" id="PTHR36968">
    <property type="entry name" value="HOMEOBOX-DDT DOMAIN PROTEIN RLT2"/>
    <property type="match status" value="1"/>
</dbReference>
<keyword evidence="21" id="KW-1185">Reference proteome</keyword>
<dbReference type="FunFam" id="3.40.50.2000:FF:000003">
    <property type="entry name" value="Alpha-1,4 glucan phosphorylase"/>
    <property type="match status" value="1"/>
</dbReference>
<dbReference type="Pfam" id="PF05066">
    <property type="entry name" value="HARE-HTH"/>
    <property type="match status" value="1"/>
</dbReference>
<evidence type="ECO:0000256" key="7">
    <source>
        <dbReference type="ARBA" id="ARBA00022676"/>
    </source>
</evidence>
<feature type="compositionally biased region" description="Polar residues" evidence="16">
    <location>
        <begin position="948"/>
        <end position="963"/>
    </location>
</feature>
<dbReference type="GO" id="GO:0005634">
    <property type="term" value="C:nucleus"/>
    <property type="evidence" value="ECO:0007669"/>
    <property type="project" value="UniProtKB-SubCell"/>
</dbReference>
<dbReference type="PROSITE" id="PS50071">
    <property type="entry name" value="HOMEOBOX_2"/>
    <property type="match status" value="1"/>
</dbReference>
<name>A0ABD1S2P3_9LAMI</name>
<dbReference type="Gene3D" id="3.40.50.2000">
    <property type="entry name" value="Glycogen Phosphorylase B"/>
    <property type="match status" value="2"/>
</dbReference>
<sequence length="2525" mass="285837">MEPGSDEEINRNVNQSPPDGPKRPKRQMKTPFQLEVLEKTYAMEMYPSEATREELSEKLGLTDRQLQMWFCHRRLKDKKEAAGMVATNSRTTSSAGRRGLMESPGNEMMAAESGSEHGSGSGSGSGSDSGSHSSQFGNGDGIPMVPIRYHQSARTIMERRVIACVEAQLGESLREDGPILGMDFDEPPPGAFGAPIAEQRDRYKQSHDSKLYRQYDTKHIIAASSGLHETAEPKIRPDMYGHIGTSYLHDSPIDGRTAKSLSLTHGNKHLPEEYSVEGQVSSVDRLGQFSTSPKNNDFIPHSEDNLHTERKRKGDEAKSGREVQVHEKKTRKEIEKQDVLRRKREEQIRKEMERQDRERRKEEQRMMREQQRQEEKFQREEKREMERREKFMQKELLREERTKQKEERRLEKELARQKAAAERATARKIAKESMELIEDERLELMELAASRKGLPSIVSLDYDTMQNLESFREDLCQFPPKTVQLKKPFSIQPWIDSEENVGNLLMVWRFCITFADVLGLWPFTLDEFVQSFHDYDSRLLGEIHIALLKLIIKDIEDVVRTPSGGPGTNQYSAVNPEGGHPQIVEGAYLWGFDIRNWMKHLNPLTWPEILRQFALSAGFGPQLKKKSLERGCMNDHDESKGCEDIVSTLRNGSAAENAVAIMQEKGLGLQRRSRHRLTPGTVKFAAYHVLALEGSKGLNVIELADKIQKSGLRDLSTSKTPEASISVALSRDPILFERIAPSTYCVRPAFRKDPADAESILAVAREKIQRYANGFLAGQNADEEERDDDSDSDVAEGPEGDGLATPSDANKNECNEVDSCSGNGKDNHPDAAALQNGIGIGVGDPDQVGMEIDESRSGQPWVQGLTEGEYSNLSVEERLNALVSLIGIANEGNSIRVILEDRLDAANALKKHMWAEAQLDKRRMREEIIVKFCDSSFTPAADGDRSPLATSQNNMYDPSVTTSVKDEPSLAADDVRNSTYNPAQDTSMVQFGFPVQQNGYTTERSRLQLKSYIGHRAEEMYIYRSLPLGQDRRRNRYWQFVASASSQDPGSGRIFVESPDGYWRLIDSKEAFDALFTSLDTRGTRESHLHIMLQKIEVSFKECVQRNKLSSSILDQGGKSRKEDIEVNSSIACSAGAESPSSAVYSANADILEPSYSFKIDLGRNETEKENSLRRYEDLQIWMWKECFNSSIVRGMAHRRKRCPPLLGICDICFSIYNSKEDLCPSCNRTFGKVGSSGNFLEQVYCEEKLKSGTNVIVSNSSPSLRIRLIKALLTLLEVSVPSDALKSSWTEECRDTWGLKLQNSSFTEDLLQILTQFEDAVKYDYLSTDFETTAELLSYCASSRDAACESAYSGSIPQLPWIPQTTAAVALRLLELDASICYDPQQKAELHDEKTVEALPKFTFKYSYTKDIPKTETTELDQHGPVKERNWGHLRDIPGSSGSRQVVRKRGSGRPRGRSRKRVFSSISQSGRRGTRQGETLTQVLMQHGVKTGGQRHGRGRRTLRKRRTEKKVVLETLPDYLGDKGTLENVVEEPRNSIREELASFDARNIEIENDASSNSMEVGDFDDNAQSKTFLVNSLTHTTFPELRLRFRLCHDPPRYARNKIGLLQVITRVFKVLGLVVERATVEFEGDFFIEKFYVTNSDGRKIENVENLENIKKALKEAIEAGDASGGAEVGLRGRGVVVRKPGLGLESLGDRRAKAENMFRLMDGFLKNDPVSLQKDIIYHVEYTVARSRFSFDDFEAYQALSHSVRDRLIERWHDTHHYFKKKDPKRLYFLSLEFLMGRSLSNSVINLGIRDQYADALSQLGFEFEVLAEQEGDAALGNGGLARLSACQMDSLATLDYPAWGYGLRYQYGLFRQIIVDGFQHEQPDYWLNFGNPWEIERVQVSYAVKFYGTVEEEVSNGINYKVWIPGETVEAVAYDNPIPGYGTRNAINLRLWAAKPSGQHDLESYTTGDYVSAVVNRQNAETISNVLYPDDRSYQGKELRLKQQYFFVSASVQDIIRRFKDAHDNFDEFSEKVALQINDTHPSLAIAEVMRVLIDEERMGWDKAWDIVCKIFSFTTHTVQPEGLEKIPVDLMCSLLPRHLQIIYDINYKFMEELKKKFGQDYSRHARMSIVEEGAVKSIRMANLSIVCCHKVNGVSRVHFELLKTRVFKDFYDLWPQKFQYKTNGVTQRRWIVVSNPSLCSVISKWLGTEAWVRNIDLLAGLRDYASDADLQQEWRTVKKINKMRLAEYIETLSGVKVSLDAMFDVQIKRIHEYKRQLLNILGIIHRYDCIKNMNESDRRKVVPRVCIIGGKAAPGYEIAKKIIKLCHAVAEKVNNDPDVGDLLKLIFIPDYNVSVAELVIPGSDLSQHLSTAGHEASGTGSMKFLMNGCLLLATADGSTVEIIEEIGADNMFLFGAKVNEVPALRDQGASVRAPLQFVRVVRMVRDGYFGFEDYFESLCDTVEDGKDFYLLGSDFASYLEAQAAADMTFVNQEKWTRMSILSTAASGRFSSDRTIEEYAKQTWEIEPCECPF</sequence>
<dbReference type="EMBL" id="JBFOLJ010000011">
    <property type="protein sequence ID" value="KAL2494981.1"/>
    <property type="molecule type" value="Genomic_DNA"/>
</dbReference>
<evidence type="ECO:0000256" key="6">
    <source>
        <dbReference type="ARBA" id="ARBA00022533"/>
    </source>
</evidence>
<organism evidence="20 21">
    <name type="scientific">Forsythia ovata</name>
    <dbReference type="NCBI Taxonomy" id="205694"/>
    <lineage>
        <taxon>Eukaryota</taxon>
        <taxon>Viridiplantae</taxon>
        <taxon>Streptophyta</taxon>
        <taxon>Embryophyta</taxon>
        <taxon>Tracheophyta</taxon>
        <taxon>Spermatophyta</taxon>
        <taxon>Magnoliopsida</taxon>
        <taxon>eudicotyledons</taxon>
        <taxon>Gunneridae</taxon>
        <taxon>Pentapetalae</taxon>
        <taxon>asterids</taxon>
        <taxon>lamiids</taxon>
        <taxon>Lamiales</taxon>
        <taxon>Oleaceae</taxon>
        <taxon>Forsythieae</taxon>
        <taxon>Forsythia</taxon>
    </lineage>
</organism>
<keyword evidence="10" id="KW-0804">Transcription</keyword>
<dbReference type="Pfam" id="PF15612">
    <property type="entry name" value="WHIM1"/>
    <property type="match status" value="1"/>
</dbReference>
<dbReference type="FunFam" id="3.40.50.2000:FF:000002">
    <property type="entry name" value="Alpha-1,4 glucan phosphorylase"/>
    <property type="match status" value="1"/>
</dbReference>
<evidence type="ECO:0000256" key="3">
    <source>
        <dbReference type="ARBA" id="ARBA00004123"/>
    </source>
</evidence>
<dbReference type="InterPro" id="IPR035090">
    <property type="entry name" value="Pyridoxal_P_attach_site"/>
</dbReference>
<evidence type="ECO:0000313" key="20">
    <source>
        <dbReference type="EMBL" id="KAL2494981.1"/>
    </source>
</evidence>
<evidence type="ECO:0000256" key="10">
    <source>
        <dbReference type="ARBA" id="ARBA00023163"/>
    </source>
</evidence>
<keyword evidence="8" id="KW-0808">Transferase</keyword>
<keyword evidence="14 15" id="KW-0371">Homeobox</keyword>
<keyword evidence="7" id="KW-0328">Glycosyltransferase</keyword>
<dbReference type="InterPro" id="IPR018501">
    <property type="entry name" value="DDT_dom"/>
</dbReference>
<proteinExistence type="inferred from homology"/>
<feature type="region of interest" description="Disordered" evidence="16">
    <location>
        <begin position="291"/>
        <end position="387"/>
    </location>
</feature>
<feature type="region of interest" description="Disordered" evidence="16">
    <location>
        <begin position="1416"/>
        <end position="1508"/>
    </location>
</feature>
<evidence type="ECO:0000256" key="2">
    <source>
        <dbReference type="ARBA" id="ARBA00001933"/>
    </source>
</evidence>
<feature type="region of interest" description="Disordered" evidence="16">
    <location>
        <begin position="775"/>
        <end position="847"/>
    </location>
</feature>
<keyword evidence="6" id="KW-0021">Allosteric enzyme</keyword>
<evidence type="ECO:0000256" key="11">
    <source>
        <dbReference type="ARBA" id="ARBA00023242"/>
    </source>
</evidence>
<dbReference type="Pfam" id="PF15613">
    <property type="entry name" value="WSD"/>
    <property type="match status" value="1"/>
</dbReference>
<evidence type="ECO:0000313" key="21">
    <source>
        <dbReference type="Proteomes" id="UP001604277"/>
    </source>
</evidence>
<dbReference type="GO" id="GO:0004645">
    <property type="term" value="F:1,4-alpha-oligoglucan phosphorylase activity"/>
    <property type="evidence" value="ECO:0007669"/>
    <property type="project" value="UniProtKB-EC"/>
</dbReference>
<feature type="region of interest" description="Disordered" evidence="16">
    <location>
        <begin position="941"/>
        <end position="966"/>
    </location>
</feature>
<dbReference type="Proteomes" id="UP001604277">
    <property type="component" value="Unassembled WGS sequence"/>
</dbReference>
<dbReference type="PROSITE" id="PS00102">
    <property type="entry name" value="PHOSPHORYLASE"/>
    <property type="match status" value="1"/>
</dbReference>
<feature type="compositionally biased region" description="Gly residues" evidence="16">
    <location>
        <begin position="117"/>
        <end position="127"/>
    </location>
</feature>
<dbReference type="SUPFAM" id="SSF46689">
    <property type="entry name" value="Homeodomain-like"/>
    <property type="match status" value="1"/>
</dbReference>
<evidence type="ECO:0000256" key="8">
    <source>
        <dbReference type="ARBA" id="ARBA00022679"/>
    </source>
</evidence>
<dbReference type="CDD" id="cd04873">
    <property type="entry name" value="ACT_UUR-ACR-like"/>
    <property type="match status" value="1"/>
</dbReference>
<dbReference type="CDD" id="cd04300">
    <property type="entry name" value="GT35_Glycogen_Phosphorylase"/>
    <property type="match status" value="1"/>
</dbReference>
<evidence type="ECO:0000256" key="1">
    <source>
        <dbReference type="ARBA" id="ARBA00001275"/>
    </source>
</evidence>
<feature type="domain" description="DDT" evidence="18">
    <location>
        <begin position="498"/>
        <end position="557"/>
    </location>
</feature>
<feature type="compositionally biased region" description="Polar residues" evidence="16">
    <location>
        <begin position="86"/>
        <end position="95"/>
    </location>
</feature>
<feature type="compositionally biased region" description="Basic residues" evidence="16">
    <location>
        <begin position="1447"/>
        <end position="1464"/>
    </location>
</feature>
<comment type="similarity">
    <text evidence="4">Belongs to the glycogen phosphorylase family.</text>
</comment>
<evidence type="ECO:0000259" key="19">
    <source>
        <dbReference type="PROSITE" id="PS51913"/>
    </source>
</evidence>
<dbReference type="NCBIfam" id="TIGR02093">
    <property type="entry name" value="P_ylase"/>
    <property type="match status" value="1"/>
</dbReference>
<dbReference type="InterPro" id="IPR007759">
    <property type="entry name" value="Asxl_HARE-HTH"/>
</dbReference>
<feature type="compositionally biased region" description="Polar residues" evidence="16">
    <location>
        <begin position="1466"/>
        <end position="1486"/>
    </location>
</feature>
<evidence type="ECO:0000256" key="12">
    <source>
        <dbReference type="ARBA" id="ARBA00023277"/>
    </source>
</evidence>
<evidence type="ECO:0000256" key="14">
    <source>
        <dbReference type="PROSITE-ProRule" id="PRU00108"/>
    </source>
</evidence>
<reference evidence="21" key="1">
    <citation type="submission" date="2024-07" db="EMBL/GenBank/DDBJ databases">
        <title>Two chromosome-level genome assemblies of Korean endemic species Abeliophyllum distichum and Forsythia ovata (Oleaceae).</title>
        <authorList>
            <person name="Jang H."/>
        </authorList>
    </citation>
    <scope>NUCLEOTIDE SEQUENCE [LARGE SCALE GENOMIC DNA]</scope>
</reference>
<dbReference type="PROSITE" id="PS51913">
    <property type="entry name" value="HTH_HARE"/>
    <property type="match status" value="1"/>
</dbReference>
<evidence type="ECO:0000256" key="13">
    <source>
        <dbReference type="ARBA" id="ARBA00078306"/>
    </source>
</evidence>
<dbReference type="Pfam" id="PF02791">
    <property type="entry name" value="DDT"/>
    <property type="match status" value="1"/>
</dbReference>
<accession>A0ABD1S2P3</accession>
<dbReference type="InterPro" id="IPR011833">
    <property type="entry name" value="Glycg_phsphrylas"/>
</dbReference>
<dbReference type="InterPro" id="IPR009057">
    <property type="entry name" value="Homeodomain-like_sf"/>
</dbReference>
<comment type="caution">
    <text evidence="20">The sequence shown here is derived from an EMBL/GenBank/DDBJ whole genome shotgun (WGS) entry which is preliminary data.</text>
</comment>
<protein>
    <recommendedName>
        <fullName evidence="5">glycogen phosphorylase</fullName>
        <ecNumber evidence="5">2.4.1.1</ecNumber>
    </recommendedName>
    <alternativeName>
        <fullName evidence="13">Starch phosphorylase H</fullName>
    </alternativeName>
</protein>
<feature type="compositionally biased region" description="Basic and acidic residues" evidence="16">
    <location>
        <begin position="1416"/>
        <end position="1437"/>
    </location>
</feature>
<dbReference type="Pfam" id="PF00343">
    <property type="entry name" value="Phosphorylase"/>
    <property type="match status" value="1"/>
</dbReference>
<dbReference type="Pfam" id="PF00046">
    <property type="entry name" value="Homeodomain"/>
    <property type="match status" value="1"/>
</dbReference>
<keyword evidence="12" id="KW-0119">Carbohydrate metabolism</keyword>
<comment type="subcellular location">
    <subcellularLocation>
        <location evidence="3 14 15">Nucleus</location>
    </subcellularLocation>
</comment>
<evidence type="ECO:0000256" key="5">
    <source>
        <dbReference type="ARBA" id="ARBA00012591"/>
    </source>
</evidence>
<dbReference type="InterPro" id="IPR000811">
    <property type="entry name" value="Glyco_trans_35"/>
</dbReference>
<dbReference type="SMART" id="SM00571">
    <property type="entry name" value="DDT"/>
    <property type="match status" value="1"/>
</dbReference>
<feature type="domain" description="HTH HARE-type" evidence="19">
    <location>
        <begin position="680"/>
        <end position="749"/>
    </location>
</feature>
<feature type="DNA-binding region" description="Homeobox" evidence="14">
    <location>
        <begin position="22"/>
        <end position="81"/>
    </location>
</feature>
<comment type="catalytic activity">
    <reaction evidence="1">
        <text>[(1-&gt;4)-alpha-D-glucosyl](n) + phosphate = [(1-&gt;4)-alpha-D-glucosyl](n-1) + alpha-D-glucose 1-phosphate</text>
        <dbReference type="Rhea" id="RHEA:41732"/>
        <dbReference type="Rhea" id="RHEA-COMP:9584"/>
        <dbReference type="Rhea" id="RHEA-COMP:9586"/>
        <dbReference type="ChEBI" id="CHEBI:15444"/>
        <dbReference type="ChEBI" id="CHEBI:43474"/>
        <dbReference type="ChEBI" id="CHEBI:58601"/>
        <dbReference type="EC" id="2.4.1.1"/>
    </reaction>
</comment>
<dbReference type="GO" id="GO:0003677">
    <property type="term" value="F:DNA binding"/>
    <property type="evidence" value="ECO:0007669"/>
    <property type="project" value="UniProtKB-UniRule"/>
</dbReference>
<dbReference type="SMART" id="SM00389">
    <property type="entry name" value="HOX"/>
    <property type="match status" value="1"/>
</dbReference>
<feature type="compositionally biased region" description="Basic residues" evidence="16">
    <location>
        <begin position="1495"/>
        <end position="1508"/>
    </location>
</feature>
<evidence type="ECO:0000256" key="16">
    <source>
        <dbReference type="SAM" id="MobiDB-lite"/>
    </source>
</evidence>
<dbReference type="InterPro" id="IPR028941">
    <property type="entry name" value="WHIM2_dom"/>
</dbReference>
<dbReference type="SUPFAM" id="SSF53756">
    <property type="entry name" value="UDP-Glycosyltransferase/glycogen phosphorylase"/>
    <property type="match status" value="1"/>
</dbReference>
<evidence type="ECO:0000256" key="9">
    <source>
        <dbReference type="ARBA" id="ARBA00022898"/>
    </source>
</evidence>
<dbReference type="InterPro" id="IPR044977">
    <property type="entry name" value="RLT1-3"/>
</dbReference>